<gene>
    <name evidence="1" type="ORF">CHF27_002455</name>
</gene>
<sequence length="144" mass="16458">MPYDLENRQPDIVYIHNPYDGINKLTMVYPKYFSKNLLNYTNMLVYVPYFVAGSYENQVSQFNLLPGAVNSTKVVVQSKVQKELFIASGHSCDNILNLGSPKFDATLLACRNNKTIRPEWKNIIKDKKVFLFNTGISDLLSNLD</sequence>
<reference evidence="1 2" key="1">
    <citation type="journal article" date="2017" name="Genome Announc.">
        <title>Draft Genome Sequence of Romboutsia maritimum sp. nov. Strain CCRI-22766(T), Isolated from Coastal Estuarine Mud.</title>
        <authorList>
            <person name="Maheux A.F."/>
            <person name="Boudreau D.K."/>
            <person name="Berube E."/>
            <person name="Boissinot M."/>
            <person name="Raymond F."/>
            <person name="Brodeur S."/>
            <person name="Corbeil J."/>
            <person name="Brightwell G."/>
            <person name="Broda D."/>
            <person name="Omar R.F."/>
            <person name="Bergeron M.G."/>
        </authorList>
    </citation>
    <scope>NUCLEOTIDE SEQUENCE [LARGE SCALE GENOMIC DNA]</scope>
    <source>
        <strain evidence="1 2">CCRI-22766</strain>
    </source>
</reference>
<protein>
    <submittedName>
        <fullName evidence="1">Uncharacterized protein</fullName>
    </submittedName>
</protein>
<proteinExistence type="predicted"/>
<dbReference type="Proteomes" id="UP000243494">
    <property type="component" value="Unassembled WGS sequence"/>
</dbReference>
<dbReference type="OrthoDB" id="1662110at2"/>
<dbReference type="EMBL" id="NOJZ02000002">
    <property type="protein sequence ID" value="RDY24521.1"/>
    <property type="molecule type" value="Genomic_DNA"/>
</dbReference>
<evidence type="ECO:0000313" key="2">
    <source>
        <dbReference type="Proteomes" id="UP000243494"/>
    </source>
</evidence>
<name>A0A371IVM7_9FIRM</name>
<comment type="caution">
    <text evidence="1">The sequence shown here is derived from an EMBL/GenBank/DDBJ whole genome shotgun (WGS) entry which is preliminary data.</text>
</comment>
<organism evidence="1 2">
    <name type="scientific">Romboutsia maritimum</name>
    <dbReference type="NCBI Taxonomy" id="2020948"/>
    <lineage>
        <taxon>Bacteria</taxon>
        <taxon>Bacillati</taxon>
        <taxon>Bacillota</taxon>
        <taxon>Clostridia</taxon>
        <taxon>Peptostreptococcales</taxon>
        <taxon>Peptostreptococcaceae</taxon>
        <taxon>Romboutsia</taxon>
    </lineage>
</organism>
<dbReference type="AlphaFoldDB" id="A0A371IVM7"/>
<keyword evidence="2" id="KW-1185">Reference proteome</keyword>
<evidence type="ECO:0000313" key="1">
    <source>
        <dbReference type="EMBL" id="RDY24521.1"/>
    </source>
</evidence>
<accession>A0A371IVM7</accession>
<dbReference type="RefSeq" id="WP_095405907.1">
    <property type="nucleotide sequence ID" value="NZ_NOJZ02000002.1"/>
</dbReference>